<feature type="region of interest" description="Disordered" evidence="1">
    <location>
        <begin position="1"/>
        <end position="39"/>
    </location>
</feature>
<proteinExistence type="predicted"/>
<dbReference type="Proteomes" id="UP001497453">
    <property type="component" value="Chromosome 5"/>
</dbReference>
<evidence type="ECO:0000256" key="2">
    <source>
        <dbReference type="SAM" id="Phobius"/>
    </source>
</evidence>
<keyword evidence="2" id="KW-1133">Transmembrane helix</keyword>
<keyword evidence="4" id="KW-1185">Reference proteome</keyword>
<feature type="transmembrane region" description="Helical" evidence="2">
    <location>
        <begin position="195"/>
        <end position="220"/>
    </location>
</feature>
<sequence length="526" mass="54520">MAGFSPPFIPGSVLSTPDTNPTPTLPGSQLSINPTSTGSPSRMPFLAFKVIDDMTACSSAVIGWDTTGGLHNLSLIVTNHLVNLPTTLAVDRRQTSSDYVPIYLTLGTFADPGILSSYTWSPVNVPAGQYVVRAIASELLVPARSSEFTVSNGTDLSCLGVSPPSSSPVTTPISSAPAETFVPVGATSSSASSHVAGAIAGGVIGGVVLVAALIGLCLFLRSSRRFKRAGGGSSSSRGGLGKWNGLSSRDSNLGSTLPTTTGDLKTHRKHETVESVGGFSVGSRHGPIGSEEDLTTLAEEKSIASKGRSVEYIETVSPLDVRRFSTSSVPPSPLTSTPSNRSRAKSTSQNRAMALAKLDSSGMERQASVSSNYARRPSLDGHVLSITGEVPVSSPTSPSAETIPMNRSFSGNTRRATRKPVPTYDSFEVDTPISPASGTISREDSMTSHGIVSRQDSVASSHVPYGDSRAMASGSSPALGLRSGAVSREDLVAAGLGLPNLNHKSSFGSGQPLHYLIPDMPPPARD</sequence>
<feature type="region of interest" description="Disordered" evidence="1">
    <location>
        <begin position="227"/>
        <end position="269"/>
    </location>
</feature>
<feature type="compositionally biased region" description="Low complexity" evidence="1">
    <location>
        <begin position="325"/>
        <end position="339"/>
    </location>
</feature>
<feature type="region of interest" description="Disordered" evidence="1">
    <location>
        <begin position="323"/>
        <end position="349"/>
    </location>
</feature>
<feature type="region of interest" description="Disordered" evidence="1">
    <location>
        <begin position="503"/>
        <end position="526"/>
    </location>
</feature>
<evidence type="ECO:0000313" key="3">
    <source>
        <dbReference type="EMBL" id="CAL1708606.1"/>
    </source>
</evidence>
<feature type="compositionally biased region" description="Gly residues" evidence="1">
    <location>
        <begin position="229"/>
        <end position="242"/>
    </location>
</feature>
<feature type="compositionally biased region" description="Polar residues" evidence="1">
    <location>
        <begin position="393"/>
        <end position="414"/>
    </location>
</feature>
<name>A0ABP1DL81_9APHY</name>
<gene>
    <name evidence="3" type="ORF">GFSPODELE1_LOCUS6930</name>
</gene>
<keyword evidence="2" id="KW-0812">Transmembrane</keyword>
<feature type="compositionally biased region" description="Polar residues" evidence="1">
    <location>
        <begin position="13"/>
        <end position="39"/>
    </location>
</feature>
<feature type="region of interest" description="Disordered" evidence="1">
    <location>
        <begin position="388"/>
        <end position="474"/>
    </location>
</feature>
<evidence type="ECO:0000313" key="4">
    <source>
        <dbReference type="Proteomes" id="UP001497453"/>
    </source>
</evidence>
<accession>A0ABP1DL81</accession>
<evidence type="ECO:0000256" key="1">
    <source>
        <dbReference type="SAM" id="MobiDB-lite"/>
    </source>
</evidence>
<keyword evidence="2" id="KW-0472">Membrane</keyword>
<feature type="compositionally biased region" description="Polar residues" evidence="1">
    <location>
        <begin position="245"/>
        <end position="263"/>
    </location>
</feature>
<dbReference type="EMBL" id="OZ037948">
    <property type="protein sequence ID" value="CAL1708606.1"/>
    <property type="molecule type" value="Genomic_DNA"/>
</dbReference>
<feature type="compositionally biased region" description="Polar residues" evidence="1">
    <location>
        <begin position="447"/>
        <end position="460"/>
    </location>
</feature>
<protein>
    <submittedName>
        <fullName evidence="3">Uncharacterized protein</fullName>
    </submittedName>
</protein>
<organism evidence="3 4">
    <name type="scientific">Somion occarium</name>
    <dbReference type="NCBI Taxonomy" id="3059160"/>
    <lineage>
        <taxon>Eukaryota</taxon>
        <taxon>Fungi</taxon>
        <taxon>Dikarya</taxon>
        <taxon>Basidiomycota</taxon>
        <taxon>Agaricomycotina</taxon>
        <taxon>Agaricomycetes</taxon>
        <taxon>Polyporales</taxon>
        <taxon>Cerrenaceae</taxon>
        <taxon>Somion</taxon>
    </lineage>
</organism>
<reference evidence="4" key="1">
    <citation type="submission" date="2024-04" db="EMBL/GenBank/DDBJ databases">
        <authorList>
            <person name="Shaw F."/>
            <person name="Minotto A."/>
        </authorList>
    </citation>
    <scope>NUCLEOTIDE SEQUENCE [LARGE SCALE GENOMIC DNA]</scope>
</reference>